<evidence type="ECO:0000256" key="1">
    <source>
        <dbReference type="ARBA" id="ARBA00022723"/>
    </source>
</evidence>
<evidence type="ECO:0000313" key="8">
    <source>
        <dbReference type="Proteomes" id="UP000664169"/>
    </source>
</evidence>
<keyword evidence="8" id="KW-1185">Reference proteome</keyword>
<dbReference type="CDD" id="cd15534">
    <property type="entry name" value="PHD2_PHF12_Rco1"/>
    <property type="match status" value="1"/>
</dbReference>
<accession>A0A8H3EM24</accession>
<feature type="compositionally biased region" description="Low complexity" evidence="5">
    <location>
        <begin position="340"/>
        <end position="354"/>
    </location>
</feature>
<feature type="compositionally biased region" description="Polar residues" evidence="5">
    <location>
        <begin position="256"/>
        <end position="273"/>
    </location>
</feature>
<dbReference type="InterPro" id="IPR001965">
    <property type="entry name" value="Znf_PHD"/>
</dbReference>
<dbReference type="SUPFAM" id="SSF57903">
    <property type="entry name" value="FYVE/PHD zinc finger"/>
    <property type="match status" value="2"/>
</dbReference>
<protein>
    <recommendedName>
        <fullName evidence="6">PHD-type domain-containing protein</fullName>
    </recommendedName>
</protein>
<sequence length="999" mass="110274">MESLRHSLRKASPANDLSGQPDAKLSLQLKSPFNRHSTLSGQTLMSGSNSPGSVTTDEPRSNGRATGMRGGMSQFRAQPVYSKQRLRVKQYDPSKRNYVARNDDEEQKQASFRTGTRIDQKDSIEKIQEQAPGQNSMAGNDEYSDIIQHLGTMSPTNSTPLSTRQTPEEFTPDRLAGIVSFSITKCRDKHLTTLGLALKRLWQESHSDPKLSRLLGAVLSSTATEDEKSELQELIAVHKKRAKAEVANYKAKTLTSMASPSASGTSKTPSRTESSPEDNMDAVLKSPVRRTRASARKSTNNALHTIEESNTHKPAINGKQPRTQALIADEEPKPKKLKRSNSISSGSSLSPVPSDVDHDADVSDTQKATRSSTNETTIVPLMKQDPKFKGPPKKVLGNFDAPRINGKLINTADEPASQTRRQKKQELMKNFDHVTVTHSHVRSLPESIVPHSGGNDVSSNVNASGANSRGKKKDRDDVESVASSAHDELLVPPPPEARRSSRSRQATPNAQRSRNLSARVQARIKISPQKNGSGVAGIAPRSSRSKEVDVDYSDDDDEVNMIVGSTPVSEPAHVAQSSLTFHPFANSESEIAKANSIDQRDNNDFCSACGSSGRLLCCDGCIRAFHFMCLDPPMDVGAPPEGLWFCFNCEAKRDPYQRARRGVFSLLKSNVRKANTSAYSLPLHLRDYYEGVSTGDDGEYLDVPSSGKTRNVKVPGYDEEKKQDNTKLVDKKGEAILCFACGASAMGKREIISCDYCGLYWHLDCINPPLANPPFRDPQNRAKYRWMCPAHADSVINAAGPGGRLYKTRRPKNARIVDTQLRRGFKSNGIIDIELDDSAEESEVDDEPPVYRVTERSIRLDFNDRLRREKENSLRRAAVLRRIQERKEKDFQNSEQAYRARSFIEKQAVSSLVELAKSSSSSASSLEPDEIKEIIDALLAEAPENVLALLDSQPMGSKPVDETMHNSSSMSRELQARQLILLRELISERLAGLGHNTYT</sequence>
<evidence type="ECO:0000259" key="6">
    <source>
        <dbReference type="PROSITE" id="PS50016"/>
    </source>
</evidence>
<dbReference type="GO" id="GO:0032221">
    <property type="term" value="C:Rpd3S complex"/>
    <property type="evidence" value="ECO:0007669"/>
    <property type="project" value="TreeGrafter"/>
</dbReference>
<keyword evidence="2 4" id="KW-0863">Zinc-finger</keyword>
<feature type="compositionally biased region" description="Polar residues" evidence="5">
    <location>
        <begin position="363"/>
        <end position="377"/>
    </location>
</feature>
<name>A0A8H3EM24_9LECA</name>
<feature type="region of interest" description="Disordered" evidence="5">
    <location>
        <begin position="437"/>
        <end position="552"/>
    </location>
</feature>
<proteinExistence type="predicted"/>
<feature type="region of interest" description="Disordered" evidence="5">
    <location>
        <begin position="256"/>
        <end position="400"/>
    </location>
</feature>
<dbReference type="InterPro" id="IPR019787">
    <property type="entry name" value="Znf_PHD-finger"/>
</dbReference>
<feature type="compositionally biased region" description="Polar residues" evidence="5">
    <location>
        <begin position="505"/>
        <end position="518"/>
    </location>
</feature>
<keyword evidence="1" id="KW-0479">Metal-binding</keyword>
<dbReference type="OrthoDB" id="5876363at2759"/>
<dbReference type="CDD" id="cd15535">
    <property type="entry name" value="PHD1_Rco1"/>
    <property type="match status" value="1"/>
</dbReference>
<feature type="domain" description="PHD-type" evidence="6">
    <location>
        <begin position="603"/>
        <end position="652"/>
    </location>
</feature>
<dbReference type="Proteomes" id="UP000664169">
    <property type="component" value="Unassembled WGS sequence"/>
</dbReference>
<dbReference type="PROSITE" id="PS50016">
    <property type="entry name" value="ZF_PHD_2"/>
    <property type="match status" value="2"/>
</dbReference>
<evidence type="ECO:0000256" key="4">
    <source>
        <dbReference type="PROSITE-ProRule" id="PRU00146"/>
    </source>
</evidence>
<dbReference type="Gene3D" id="3.30.40.10">
    <property type="entry name" value="Zinc/RING finger domain, C3HC4 (zinc finger)"/>
    <property type="match status" value="2"/>
</dbReference>
<reference evidence="7" key="1">
    <citation type="submission" date="2021-03" db="EMBL/GenBank/DDBJ databases">
        <authorList>
            <person name="Tagirdzhanova G."/>
        </authorList>
    </citation>
    <scope>NUCLEOTIDE SEQUENCE</scope>
</reference>
<dbReference type="AlphaFoldDB" id="A0A8H3EM24"/>
<organism evidence="7 8">
    <name type="scientific">Gomphillus americanus</name>
    <dbReference type="NCBI Taxonomy" id="1940652"/>
    <lineage>
        <taxon>Eukaryota</taxon>
        <taxon>Fungi</taxon>
        <taxon>Dikarya</taxon>
        <taxon>Ascomycota</taxon>
        <taxon>Pezizomycotina</taxon>
        <taxon>Lecanoromycetes</taxon>
        <taxon>OSLEUM clade</taxon>
        <taxon>Ostropomycetidae</taxon>
        <taxon>Ostropales</taxon>
        <taxon>Graphidaceae</taxon>
        <taxon>Gomphilloideae</taxon>
        <taxon>Gomphillus</taxon>
    </lineage>
</organism>
<dbReference type="GO" id="GO:0006357">
    <property type="term" value="P:regulation of transcription by RNA polymerase II"/>
    <property type="evidence" value="ECO:0007669"/>
    <property type="project" value="TreeGrafter"/>
</dbReference>
<feature type="domain" description="PHD-type" evidence="6">
    <location>
        <begin position="735"/>
        <end position="794"/>
    </location>
</feature>
<dbReference type="InterPro" id="IPR019786">
    <property type="entry name" value="Zinc_finger_PHD-type_CS"/>
</dbReference>
<dbReference type="PROSITE" id="PS01359">
    <property type="entry name" value="ZF_PHD_1"/>
    <property type="match status" value="1"/>
</dbReference>
<feature type="region of interest" description="Disordered" evidence="5">
    <location>
        <begin position="1"/>
        <end position="87"/>
    </location>
</feature>
<dbReference type="InterPro" id="IPR013083">
    <property type="entry name" value="Znf_RING/FYVE/PHD"/>
</dbReference>
<feature type="compositionally biased region" description="Low complexity" evidence="5">
    <location>
        <begin position="452"/>
        <end position="468"/>
    </location>
</feature>
<evidence type="ECO:0000256" key="5">
    <source>
        <dbReference type="SAM" id="MobiDB-lite"/>
    </source>
</evidence>
<dbReference type="SMART" id="SM00249">
    <property type="entry name" value="PHD"/>
    <property type="match status" value="2"/>
</dbReference>
<keyword evidence="3" id="KW-0862">Zinc</keyword>
<dbReference type="GO" id="GO:0008270">
    <property type="term" value="F:zinc ion binding"/>
    <property type="evidence" value="ECO:0007669"/>
    <property type="project" value="UniProtKB-KW"/>
</dbReference>
<evidence type="ECO:0000313" key="7">
    <source>
        <dbReference type="EMBL" id="CAF9905391.1"/>
    </source>
</evidence>
<dbReference type="EMBL" id="CAJPDQ010000002">
    <property type="protein sequence ID" value="CAF9905391.1"/>
    <property type="molecule type" value="Genomic_DNA"/>
</dbReference>
<dbReference type="InterPro" id="IPR011011">
    <property type="entry name" value="Znf_FYVE_PHD"/>
</dbReference>
<dbReference type="PANTHER" id="PTHR47636">
    <property type="entry name" value="TRANSCRIPTIONAL REGULATORY PROTEIN RCO1"/>
    <property type="match status" value="1"/>
</dbReference>
<comment type="caution">
    <text evidence="7">The sequence shown here is derived from an EMBL/GenBank/DDBJ whole genome shotgun (WGS) entry which is preliminary data.</text>
</comment>
<evidence type="ECO:0000256" key="2">
    <source>
        <dbReference type="ARBA" id="ARBA00022771"/>
    </source>
</evidence>
<dbReference type="InterPro" id="IPR052819">
    <property type="entry name" value="Chromatin_regulatory_protein"/>
</dbReference>
<gene>
    <name evidence="7" type="ORF">GOMPHAMPRED_003146</name>
</gene>
<evidence type="ECO:0000256" key="3">
    <source>
        <dbReference type="ARBA" id="ARBA00022833"/>
    </source>
</evidence>
<dbReference type="Pfam" id="PF00628">
    <property type="entry name" value="PHD"/>
    <property type="match status" value="2"/>
</dbReference>
<dbReference type="PANTHER" id="PTHR47636:SF1">
    <property type="entry name" value="TRANSCRIPTIONAL REGULATORY PROTEIN RCO1"/>
    <property type="match status" value="1"/>
</dbReference>
<feature type="compositionally biased region" description="Polar residues" evidence="5">
    <location>
        <begin position="28"/>
        <end position="56"/>
    </location>
</feature>